<feature type="transmembrane region" description="Helical" evidence="6">
    <location>
        <begin position="432"/>
        <end position="454"/>
    </location>
</feature>
<keyword evidence="4 6" id="KW-1133">Transmembrane helix</keyword>
<feature type="transmembrane region" description="Helical" evidence="6">
    <location>
        <begin position="43"/>
        <end position="65"/>
    </location>
</feature>
<accession>A0ABX5PVM8</accession>
<feature type="transmembrane region" description="Helical" evidence="6">
    <location>
        <begin position="1080"/>
        <end position="1100"/>
    </location>
</feature>
<evidence type="ECO:0000256" key="6">
    <source>
        <dbReference type="SAM" id="Phobius"/>
    </source>
</evidence>
<dbReference type="Pfam" id="PF01578">
    <property type="entry name" value="Cytochrom_C_asm"/>
    <property type="match status" value="1"/>
</dbReference>
<protein>
    <submittedName>
        <fullName evidence="9">Cytochrome c-type biogenesis protein CcsB</fullName>
    </submittedName>
</protein>
<evidence type="ECO:0000259" key="7">
    <source>
        <dbReference type="Pfam" id="PF01578"/>
    </source>
</evidence>
<evidence type="ECO:0000256" key="1">
    <source>
        <dbReference type="ARBA" id="ARBA00004141"/>
    </source>
</evidence>
<feature type="transmembrane region" description="Helical" evidence="6">
    <location>
        <begin position="897"/>
        <end position="916"/>
    </location>
</feature>
<feature type="transmembrane region" description="Helical" evidence="6">
    <location>
        <begin position="936"/>
        <end position="959"/>
    </location>
</feature>
<feature type="transmembrane region" description="Helical" evidence="6">
    <location>
        <begin position="980"/>
        <end position="999"/>
    </location>
</feature>
<dbReference type="PANTHER" id="PTHR30071:SF1">
    <property type="entry name" value="CYTOCHROME B_B6 PROTEIN-RELATED"/>
    <property type="match status" value="1"/>
</dbReference>
<organism evidence="9 10">
    <name type="scientific">Nonlabens dokdonensis</name>
    <dbReference type="NCBI Taxonomy" id="328515"/>
    <lineage>
        <taxon>Bacteria</taxon>
        <taxon>Pseudomonadati</taxon>
        <taxon>Bacteroidota</taxon>
        <taxon>Flavobacteriia</taxon>
        <taxon>Flavobacteriales</taxon>
        <taxon>Flavobacteriaceae</taxon>
        <taxon>Nonlabens</taxon>
    </lineage>
</organism>
<feature type="transmembrane region" description="Helical" evidence="6">
    <location>
        <begin position="77"/>
        <end position="99"/>
    </location>
</feature>
<feature type="transmembrane region" description="Helical" evidence="6">
    <location>
        <begin position="1048"/>
        <end position="1068"/>
    </location>
</feature>
<feature type="transmembrane region" description="Helical" evidence="6">
    <location>
        <begin position="874"/>
        <end position="890"/>
    </location>
</feature>
<sequence length="1114" mass="125969">MKDRLIALLFGTRTMTVLLLAFAASMAAGTFIENSYDTPTSKLWVYNEWWFSLMMLWLMLNFIGNIKRYQLLQWKKWATLTLHLSWILIIIGAGITRYVSFEGMMLIREGETQNTFFSDETYFSAIIQGEDANGNPMQRSVKEELLVSQYDYDTSRSFDFYDKKITVTIDSLIFDAVEGLKPGDENSDRYLKIVEAGEGTRHDHLIKDGEEASIHGVLFGVNVDPEIAAQKGLINITENWNGYTIQTPYEGDFLRMADQMKGSVAKDSIQPLQLRSLYTMAGLQFVVPDPVTQGEVGIIKSPQPTKAKAHGILATVTSGDASQKIELLGGKGIISDYKDLEINGLKLYLKYGSIQRELPFGIELNDFIAKKQPGTEKSYAAFESKVTVIDSAGRTPEHIYMNNVLDKEGYRFFQAGFDPDELGTHLSVNHDFWGKTVTYIGYFLLYLGLMALIFDPNTRFGELRRLIERVKKRKAKHLAMIAILFTATFAGAQTVQEDHTGHNHAPGAHSTAIENRDAVSTNQDVSAVDPTVTGEDIEMAPQKLPPIPVKLADSIIVANMVPLPQAERFGRVVVQDEGRMKPMSTLASEVLRRLSERDYYEAKVGDSIVRLTPEQTLLSMIQFRDMWFDIPIIKLNYKNDSLKTILGVDKSTSYARGMDFIRRQDSTLGSYKISPYLDEANAADVKTSIQQGFIDINYSVGILDQVLSGSIFKVFPKQGAENNKWYASIDAEEAGFEDENIKRFVRDFFPAYSTLLMRGKANGDYLNANTALNSLLEFQRTYGKEIIPSEDKIEAEILYNKYNIFKSLYKWYAWFGIIMLILLILEIIRPMKQIRWTIKFHFTVIGALFIVHTGALIIRWYLSGHAPWSDAYESLIYVAWATMAFGLMFGRKSDMTVASTAFVVAIILWVAQLNWLDPAIGNLQPVLDSYWLMIHVSIIVGSYGPFALGMILGLVTMILMIFSTKKNKKIMDLNIKELTYINEVALTVGLIMLTIGNFLGGMWANESWGRYWGWDPKETWALITIFVYAFVLHLRLVPGLKGRWTFNLWSVLAFASVLMTYFGVNFYLSGLHSYASGDQIISYQFAGISLAVILVIAIAARYKEFKVHKKKTLK</sequence>
<evidence type="ECO:0000313" key="10">
    <source>
        <dbReference type="Proteomes" id="UP000248584"/>
    </source>
</evidence>
<evidence type="ECO:0000259" key="8">
    <source>
        <dbReference type="Pfam" id="PF05140"/>
    </source>
</evidence>
<keyword evidence="5 6" id="KW-0472">Membrane</keyword>
<evidence type="ECO:0000256" key="3">
    <source>
        <dbReference type="ARBA" id="ARBA00022748"/>
    </source>
</evidence>
<feature type="transmembrane region" description="Helical" evidence="6">
    <location>
        <begin position="840"/>
        <end position="862"/>
    </location>
</feature>
<keyword evidence="10" id="KW-1185">Reference proteome</keyword>
<reference evidence="9 10" key="1">
    <citation type="submission" date="2018-06" db="EMBL/GenBank/DDBJ databases">
        <title>Genomic Encyclopedia of Archaeal and Bacterial Type Strains, Phase II (KMG-II): from individual species to whole genera.</title>
        <authorList>
            <person name="Goeker M."/>
        </authorList>
    </citation>
    <scope>NUCLEOTIDE SEQUENCE [LARGE SCALE GENOMIC DNA]</scope>
    <source>
        <strain evidence="9 10">DSM 17205</strain>
    </source>
</reference>
<feature type="domain" description="Cytochrome c assembly protein" evidence="7">
    <location>
        <begin position="868"/>
        <end position="1072"/>
    </location>
</feature>
<evidence type="ECO:0000313" key="9">
    <source>
        <dbReference type="EMBL" id="PZX38249.1"/>
    </source>
</evidence>
<comment type="caution">
    <text evidence="9">The sequence shown here is derived from an EMBL/GenBank/DDBJ whole genome shotgun (WGS) entry which is preliminary data.</text>
</comment>
<keyword evidence="3" id="KW-0201">Cytochrome c-type biogenesis</keyword>
<dbReference type="PANTHER" id="PTHR30071">
    <property type="entry name" value="HEME EXPORTER PROTEIN C"/>
    <property type="match status" value="1"/>
</dbReference>
<feature type="transmembrane region" description="Helical" evidence="6">
    <location>
        <begin position="811"/>
        <end position="828"/>
    </location>
</feature>
<dbReference type="Pfam" id="PF05140">
    <property type="entry name" value="ResB"/>
    <property type="match status" value="1"/>
</dbReference>
<dbReference type="InterPro" id="IPR045062">
    <property type="entry name" value="Cyt_c_biogenesis_CcsA/CcmC"/>
</dbReference>
<gene>
    <name evidence="9" type="ORF">LX97_02830</name>
</gene>
<keyword evidence="2 6" id="KW-0812">Transmembrane</keyword>
<feature type="transmembrane region" description="Helical" evidence="6">
    <location>
        <begin position="475"/>
        <end position="492"/>
    </location>
</feature>
<feature type="domain" description="ResB-like" evidence="8">
    <location>
        <begin position="351"/>
        <end position="421"/>
    </location>
</feature>
<dbReference type="InterPro" id="IPR007816">
    <property type="entry name" value="ResB-like_domain"/>
</dbReference>
<evidence type="ECO:0000256" key="4">
    <source>
        <dbReference type="ARBA" id="ARBA00022989"/>
    </source>
</evidence>
<dbReference type="EMBL" id="QKZR01000005">
    <property type="protein sequence ID" value="PZX38249.1"/>
    <property type="molecule type" value="Genomic_DNA"/>
</dbReference>
<name>A0ABX5PVM8_9FLAO</name>
<dbReference type="InterPro" id="IPR002541">
    <property type="entry name" value="Cyt_c_assembly"/>
</dbReference>
<dbReference type="Proteomes" id="UP000248584">
    <property type="component" value="Unassembled WGS sequence"/>
</dbReference>
<dbReference type="RefSeq" id="WP_015364002.1">
    <property type="nucleotide sequence ID" value="NZ_QKZR01000005.1"/>
</dbReference>
<feature type="transmembrane region" description="Helical" evidence="6">
    <location>
        <begin position="1019"/>
        <end position="1036"/>
    </location>
</feature>
<comment type="subcellular location">
    <subcellularLocation>
        <location evidence="1">Membrane</location>
        <topology evidence="1">Multi-pass membrane protein</topology>
    </subcellularLocation>
</comment>
<evidence type="ECO:0000256" key="2">
    <source>
        <dbReference type="ARBA" id="ARBA00022692"/>
    </source>
</evidence>
<evidence type="ECO:0000256" key="5">
    <source>
        <dbReference type="ARBA" id="ARBA00023136"/>
    </source>
</evidence>
<proteinExistence type="predicted"/>